<reference evidence="12 13" key="1">
    <citation type="journal article" date="2017" name="Gigascience">
        <title>Draft genome of the honey bee ectoparasitic mite, Tropilaelaps mercedesae, is shaped by the parasitic life history.</title>
        <authorList>
            <person name="Dong X."/>
            <person name="Armstrong S.D."/>
            <person name="Xia D."/>
            <person name="Makepeace B.L."/>
            <person name="Darby A.C."/>
            <person name="Kadowaki T."/>
        </authorList>
    </citation>
    <scope>NUCLEOTIDE SEQUENCE [LARGE SCALE GENOMIC DNA]</scope>
    <source>
        <strain evidence="12">Wuxi-XJTLU</strain>
    </source>
</reference>
<evidence type="ECO:0000256" key="7">
    <source>
        <dbReference type="ARBA" id="ARBA00022792"/>
    </source>
</evidence>
<evidence type="ECO:0000256" key="8">
    <source>
        <dbReference type="ARBA" id="ARBA00022946"/>
    </source>
</evidence>
<evidence type="ECO:0000256" key="11">
    <source>
        <dbReference type="ARBA" id="ARBA00023136"/>
    </source>
</evidence>
<dbReference type="GO" id="GO:0045271">
    <property type="term" value="C:respiratory chain complex I"/>
    <property type="evidence" value="ECO:0007669"/>
    <property type="project" value="InterPro"/>
</dbReference>
<comment type="similarity">
    <text evidence="3">Belongs to the complex I NDUFB2 subunit family.</text>
</comment>
<comment type="subunit">
    <text evidence="4">Complex I is composed of 45 different subunits.</text>
</comment>
<keyword evidence="7" id="KW-0999">Mitochondrion inner membrane</keyword>
<evidence type="ECO:0000256" key="1">
    <source>
        <dbReference type="ARBA" id="ARBA00003195"/>
    </source>
</evidence>
<dbReference type="Proteomes" id="UP000192247">
    <property type="component" value="Unassembled WGS sequence"/>
</dbReference>
<evidence type="ECO:0000256" key="4">
    <source>
        <dbReference type="ARBA" id="ARBA00011533"/>
    </source>
</evidence>
<sequence length="96" mass="10726">MIGSALRGVAGSAVARPHQLQLAGHLMVQKRHSGGSWYYRDIPPPVEPHIGRGIMCAMWAWITYHCLTDYGHLFGHFPIQDPSTFTDEELGVIRDV</sequence>
<dbReference type="Pfam" id="PF14813">
    <property type="entry name" value="NADH_B2"/>
    <property type="match status" value="1"/>
</dbReference>
<gene>
    <name evidence="12" type="ORF">BIW11_10169</name>
</gene>
<dbReference type="AlphaFoldDB" id="A0A1V9XH66"/>
<accession>A0A1V9XH66</accession>
<evidence type="ECO:0000256" key="5">
    <source>
        <dbReference type="ARBA" id="ARBA00022448"/>
    </source>
</evidence>
<proteinExistence type="inferred from homology"/>
<dbReference type="EMBL" id="MNPL01011070">
    <property type="protein sequence ID" value="OQR72776.1"/>
    <property type="molecule type" value="Genomic_DNA"/>
</dbReference>
<dbReference type="GO" id="GO:0032981">
    <property type="term" value="P:mitochondrial respiratory chain complex I assembly"/>
    <property type="evidence" value="ECO:0007669"/>
    <property type="project" value="TreeGrafter"/>
</dbReference>
<evidence type="ECO:0000256" key="2">
    <source>
        <dbReference type="ARBA" id="ARBA00004443"/>
    </source>
</evidence>
<dbReference type="PANTHER" id="PTHR15223:SF1">
    <property type="entry name" value="NADH DEHYDROGENASE [UBIQUINONE] 1 BETA SUBCOMPLEX SUBUNIT 2, MITOCHONDRIAL"/>
    <property type="match status" value="1"/>
</dbReference>
<keyword evidence="13" id="KW-1185">Reference proteome</keyword>
<dbReference type="OrthoDB" id="5594417at2759"/>
<evidence type="ECO:0000256" key="9">
    <source>
        <dbReference type="ARBA" id="ARBA00022982"/>
    </source>
</evidence>
<keyword evidence="5" id="KW-0813">Transport</keyword>
<comment type="subcellular location">
    <subcellularLocation>
        <location evidence="2">Mitochondrion inner membrane</location>
        <topology evidence="2">Peripheral membrane protein</topology>
        <orientation evidence="2">Matrix side</orientation>
    </subcellularLocation>
</comment>
<evidence type="ECO:0000313" key="13">
    <source>
        <dbReference type="Proteomes" id="UP000192247"/>
    </source>
</evidence>
<comment type="caution">
    <text evidence="12">The sequence shown here is derived from an EMBL/GenBank/DDBJ whole genome shotgun (WGS) entry which is preliminary data.</text>
</comment>
<dbReference type="GO" id="GO:0005743">
    <property type="term" value="C:mitochondrial inner membrane"/>
    <property type="evidence" value="ECO:0007669"/>
    <property type="project" value="UniProtKB-SubCell"/>
</dbReference>
<keyword evidence="11" id="KW-0472">Membrane</keyword>
<evidence type="ECO:0000256" key="6">
    <source>
        <dbReference type="ARBA" id="ARBA00022660"/>
    </source>
</evidence>
<name>A0A1V9XH66_9ACAR</name>
<evidence type="ECO:0000256" key="10">
    <source>
        <dbReference type="ARBA" id="ARBA00023128"/>
    </source>
</evidence>
<organism evidence="12 13">
    <name type="scientific">Tropilaelaps mercedesae</name>
    <dbReference type="NCBI Taxonomy" id="418985"/>
    <lineage>
        <taxon>Eukaryota</taxon>
        <taxon>Metazoa</taxon>
        <taxon>Ecdysozoa</taxon>
        <taxon>Arthropoda</taxon>
        <taxon>Chelicerata</taxon>
        <taxon>Arachnida</taxon>
        <taxon>Acari</taxon>
        <taxon>Parasitiformes</taxon>
        <taxon>Mesostigmata</taxon>
        <taxon>Gamasina</taxon>
        <taxon>Dermanyssoidea</taxon>
        <taxon>Laelapidae</taxon>
        <taxon>Tropilaelaps</taxon>
    </lineage>
</organism>
<dbReference type="InterPro" id="IPR026627">
    <property type="entry name" value="NDUFB2_animal"/>
</dbReference>
<evidence type="ECO:0000313" key="12">
    <source>
        <dbReference type="EMBL" id="OQR72776.1"/>
    </source>
</evidence>
<keyword evidence="9" id="KW-0249">Electron transport</keyword>
<comment type="function">
    <text evidence="1">Accessory subunit of the mitochondrial membrane respiratory chain NADH dehydrogenase (Complex I), that is believed not to be involved in catalysis. Complex I functions in the transfer of electrons from NADH to the respiratory chain. The immediate electron acceptor for the enzyme is believed to be ubiquinone.</text>
</comment>
<dbReference type="InParanoid" id="A0A1V9XH66"/>
<dbReference type="PANTHER" id="PTHR15223">
    <property type="entry name" value="NADH-UBIQUINONE OXIDOREDUCTASE AGGG SUBUNIT"/>
    <property type="match status" value="1"/>
</dbReference>
<evidence type="ECO:0000256" key="3">
    <source>
        <dbReference type="ARBA" id="ARBA00005923"/>
    </source>
</evidence>
<keyword evidence="10" id="KW-0496">Mitochondrion</keyword>
<keyword evidence="8" id="KW-0809">Transit peptide</keyword>
<keyword evidence="6" id="KW-0679">Respiratory chain</keyword>
<protein>
    <submittedName>
        <fullName evidence="12">NADH dehydrogenase-like</fullName>
    </submittedName>
</protein>